<evidence type="ECO:0000313" key="3">
    <source>
        <dbReference type="EMBL" id="NYE46239.1"/>
    </source>
</evidence>
<keyword evidence="2" id="KW-1133">Transmembrane helix</keyword>
<comment type="caution">
    <text evidence="3">The sequence shown here is derived from an EMBL/GenBank/DDBJ whole genome shotgun (WGS) entry which is preliminary data.</text>
</comment>
<dbReference type="Proteomes" id="UP000589036">
    <property type="component" value="Unassembled WGS sequence"/>
</dbReference>
<protein>
    <submittedName>
        <fullName evidence="3">Uncharacterized protein</fullName>
    </submittedName>
</protein>
<evidence type="ECO:0000313" key="4">
    <source>
        <dbReference type="Proteomes" id="UP000589036"/>
    </source>
</evidence>
<keyword evidence="2" id="KW-0812">Transmembrane</keyword>
<keyword evidence="2" id="KW-0472">Membrane</keyword>
<feature type="transmembrane region" description="Helical" evidence="2">
    <location>
        <begin position="124"/>
        <end position="147"/>
    </location>
</feature>
<keyword evidence="4" id="KW-1185">Reference proteome</keyword>
<reference evidence="3 4" key="1">
    <citation type="submission" date="2020-07" db="EMBL/GenBank/DDBJ databases">
        <title>Sequencing the genomes of 1000 actinobacteria strains.</title>
        <authorList>
            <person name="Klenk H.-P."/>
        </authorList>
    </citation>
    <scope>NUCLEOTIDE SEQUENCE [LARGE SCALE GENOMIC DNA]</scope>
    <source>
        <strain evidence="3 4">CXB654</strain>
    </source>
</reference>
<evidence type="ECO:0000256" key="1">
    <source>
        <dbReference type="SAM" id="MobiDB-lite"/>
    </source>
</evidence>
<sequence>MDERTEKNSDGAPHGEASASEEPARRDDAQAAAEQGEHPMAPGPSPRPGVLAAETFGIAAIVMSGAALIGTRLVEMLASVTAADQSAAVSGVILGDGITALCGVLLGIVGLARTDAASRPWARWLAGAAIVTGALALITAGAAYMLVPPPAPMPPMQ</sequence>
<dbReference type="RefSeq" id="WP_179642376.1">
    <property type="nucleotide sequence ID" value="NZ_BAAAYY010000013.1"/>
</dbReference>
<gene>
    <name evidence="3" type="ORF">HDA32_001359</name>
</gene>
<organism evidence="3 4">
    <name type="scientific">Spinactinospora alkalitolerans</name>
    <dbReference type="NCBI Taxonomy" id="687207"/>
    <lineage>
        <taxon>Bacteria</taxon>
        <taxon>Bacillati</taxon>
        <taxon>Actinomycetota</taxon>
        <taxon>Actinomycetes</taxon>
        <taxon>Streptosporangiales</taxon>
        <taxon>Nocardiopsidaceae</taxon>
        <taxon>Spinactinospora</taxon>
    </lineage>
</organism>
<name>A0A852TQJ0_9ACTN</name>
<evidence type="ECO:0000256" key="2">
    <source>
        <dbReference type="SAM" id="Phobius"/>
    </source>
</evidence>
<accession>A0A852TQJ0</accession>
<dbReference type="AlphaFoldDB" id="A0A852TQJ0"/>
<feature type="region of interest" description="Disordered" evidence="1">
    <location>
        <begin position="1"/>
        <end position="48"/>
    </location>
</feature>
<dbReference type="EMBL" id="JACCCC010000001">
    <property type="protein sequence ID" value="NYE46239.1"/>
    <property type="molecule type" value="Genomic_DNA"/>
</dbReference>
<feature type="transmembrane region" description="Helical" evidence="2">
    <location>
        <begin position="89"/>
        <end position="112"/>
    </location>
</feature>
<feature type="transmembrane region" description="Helical" evidence="2">
    <location>
        <begin position="50"/>
        <end position="69"/>
    </location>
</feature>
<proteinExistence type="predicted"/>